<dbReference type="Proteomes" id="UP000515349">
    <property type="component" value="Chromosome"/>
</dbReference>
<organism evidence="3 4">
    <name type="scientific">Marnyiella aurantia</name>
    <dbReference type="NCBI Taxonomy" id="2758037"/>
    <lineage>
        <taxon>Bacteria</taxon>
        <taxon>Pseudomonadati</taxon>
        <taxon>Bacteroidota</taxon>
        <taxon>Flavobacteriia</taxon>
        <taxon>Flavobacteriales</taxon>
        <taxon>Weeksellaceae</taxon>
        <taxon>Marnyiella</taxon>
    </lineage>
</organism>
<proteinExistence type="predicted"/>
<keyword evidence="5" id="KW-1185">Reference proteome</keyword>
<gene>
    <name evidence="3" type="ORF">H1R16_08515</name>
    <name evidence="2" type="ORF">H2507_06925</name>
</gene>
<evidence type="ECO:0000313" key="3">
    <source>
        <dbReference type="EMBL" id="QMS97761.1"/>
    </source>
</evidence>
<accession>A0A7D7QE60</accession>
<protein>
    <submittedName>
        <fullName evidence="3">Uncharacterized protein</fullName>
    </submittedName>
</protein>
<keyword evidence="1" id="KW-0732">Signal</keyword>
<sequence>MFKKLTLWLAAGTLGILQSCSVNTETTYYKDAATSMESSILMDQSTMGILKMLNTSGKSESLPDITKLSANWQSLYDMQKDGKVVLNEKEVGALKKMYVKVNRQKDEIMGLSLKYDKLMPEEVASLFASKKELKSIPLQDIAKWDGEKLEINTQKFNIAESLYEIQKIKTNDKAVPPRTKQDSIEAYGRQMASGIIGMAKMFNGNFTNTLKFQKPIKSIEGKHDFVEQIDSKTIRINVRSADIWDDGKNLKNKDQKVIIYTK</sequence>
<dbReference type="Proteomes" id="UP000539710">
    <property type="component" value="Unassembled WGS sequence"/>
</dbReference>
<evidence type="ECO:0000256" key="1">
    <source>
        <dbReference type="SAM" id="SignalP"/>
    </source>
</evidence>
<dbReference type="KEGG" id="cbau:H1R16_08515"/>
<evidence type="ECO:0000313" key="5">
    <source>
        <dbReference type="Proteomes" id="UP000539710"/>
    </source>
</evidence>
<name>A0A7D7QE60_9FLAO</name>
<dbReference type="PROSITE" id="PS51257">
    <property type="entry name" value="PROKAR_LIPOPROTEIN"/>
    <property type="match status" value="1"/>
</dbReference>
<feature type="chain" id="PRO_5044656276" evidence="1">
    <location>
        <begin position="25"/>
        <end position="262"/>
    </location>
</feature>
<reference evidence="5" key="3">
    <citation type="submission" date="2020-07" db="EMBL/GenBank/DDBJ databases">
        <title>Flavobacterium sp. xlx-214.</title>
        <authorList>
            <person name="Yang C."/>
        </authorList>
    </citation>
    <scope>NUCLEOTIDE SEQUENCE [LARGE SCALE GENOMIC DNA]</scope>
    <source>
        <strain evidence="5">CX-624</strain>
    </source>
</reference>
<dbReference type="AlphaFoldDB" id="A0A7D7QE60"/>
<reference evidence="2" key="4">
    <citation type="submission" date="2020-07" db="EMBL/GenBank/DDBJ databases">
        <authorList>
            <person name="Yang C."/>
        </authorList>
    </citation>
    <scope>NUCLEOTIDE SEQUENCE</scope>
    <source>
        <strain evidence="2">Cx-624</strain>
    </source>
</reference>
<reference evidence="3" key="1">
    <citation type="submission" date="2020-07" db="EMBL/GenBank/DDBJ databases">
        <title>Chryseobacterium sp. CX-624.</title>
        <authorList>
            <person name="Yang C."/>
        </authorList>
    </citation>
    <scope>NUCLEOTIDE SEQUENCE</scope>
    <source>
        <strain evidence="3">CX-624</strain>
    </source>
</reference>
<dbReference type="EMBL" id="JACEUX010000002">
    <property type="protein sequence ID" value="MBA5246896.1"/>
    <property type="molecule type" value="Genomic_DNA"/>
</dbReference>
<reference evidence="4" key="2">
    <citation type="submission" date="2020-07" db="EMBL/GenBank/DDBJ databases">
        <title>Chryseobacterium sp.cx-624.</title>
        <authorList>
            <person name="Yang C."/>
        </authorList>
    </citation>
    <scope>NUCLEOTIDE SEQUENCE [LARGE SCALE GENOMIC DNA]</scope>
    <source>
        <strain evidence="4">cx-624</strain>
    </source>
</reference>
<evidence type="ECO:0000313" key="2">
    <source>
        <dbReference type="EMBL" id="MBA5246896.1"/>
    </source>
</evidence>
<dbReference type="RefSeq" id="WP_181887003.1">
    <property type="nucleotide sequence ID" value="NZ_CP059472.1"/>
</dbReference>
<evidence type="ECO:0000313" key="4">
    <source>
        <dbReference type="Proteomes" id="UP000515349"/>
    </source>
</evidence>
<dbReference type="EMBL" id="CP059472">
    <property type="protein sequence ID" value="QMS97761.1"/>
    <property type="molecule type" value="Genomic_DNA"/>
</dbReference>
<feature type="signal peptide" evidence="1">
    <location>
        <begin position="1"/>
        <end position="24"/>
    </location>
</feature>